<evidence type="ECO:0000256" key="1">
    <source>
        <dbReference type="SAM" id="MobiDB-lite"/>
    </source>
</evidence>
<dbReference type="AlphaFoldDB" id="A0A1J9QR47"/>
<reference evidence="2 3" key="1">
    <citation type="submission" date="2015-08" db="EMBL/GenBank/DDBJ databases">
        <title>Emmonsia species relationships and genome sequence.</title>
        <authorList>
            <person name="Cuomo C.A."/>
            <person name="Schwartz I.S."/>
            <person name="Kenyon C."/>
            <person name="De Hoog G.S."/>
            <person name="Govender N.P."/>
            <person name="Botha A."/>
            <person name="Moreno L."/>
            <person name="De Vries M."/>
            <person name="Munoz J.F."/>
            <person name="Stielow J.B."/>
        </authorList>
    </citation>
    <scope>NUCLEOTIDE SEQUENCE [LARGE SCALE GENOMIC DNA]</scope>
    <source>
        <strain evidence="2 3">EI222</strain>
    </source>
</reference>
<evidence type="ECO:0000313" key="2">
    <source>
        <dbReference type="EMBL" id="OJD22691.1"/>
    </source>
</evidence>
<evidence type="ECO:0000313" key="3">
    <source>
        <dbReference type="Proteomes" id="UP000242791"/>
    </source>
</evidence>
<dbReference type="EMBL" id="LGTZ01000985">
    <property type="protein sequence ID" value="OJD22691.1"/>
    <property type="molecule type" value="Genomic_DNA"/>
</dbReference>
<protein>
    <submittedName>
        <fullName evidence="2">Uncharacterized protein</fullName>
    </submittedName>
</protein>
<feature type="region of interest" description="Disordered" evidence="1">
    <location>
        <begin position="1"/>
        <end position="69"/>
    </location>
</feature>
<keyword evidence="3" id="KW-1185">Reference proteome</keyword>
<proteinExistence type="predicted"/>
<feature type="compositionally biased region" description="Polar residues" evidence="1">
    <location>
        <begin position="58"/>
        <end position="69"/>
    </location>
</feature>
<sequence>MALSPRRPRAQVAGKRTRGRPSTVTLLPDDSVSGLKGKLPDGSGRQAKGTSLEARTEVPSSPSQQPRFALENTSQGCNCCMIIGAELCHLGLPSHGFRREAYSVASISLSRGVPVGATLASQLEPPMPLRMYDLYSP</sequence>
<gene>
    <name evidence="2" type="ORF">ACJ73_05955</name>
</gene>
<accession>A0A1J9QR47</accession>
<name>A0A1J9QR47_9EURO</name>
<dbReference type="VEuPathDB" id="FungiDB:ACJ73_05955"/>
<dbReference type="Proteomes" id="UP000242791">
    <property type="component" value="Unassembled WGS sequence"/>
</dbReference>
<comment type="caution">
    <text evidence="2">The sequence shown here is derived from an EMBL/GenBank/DDBJ whole genome shotgun (WGS) entry which is preliminary data.</text>
</comment>
<organism evidence="2 3">
    <name type="scientific">Blastomyces percursus</name>
    <dbReference type="NCBI Taxonomy" id="1658174"/>
    <lineage>
        <taxon>Eukaryota</taxon>
        <taxon>Fungi</taxon>
        <taxon>Dikarya</taxon>
        <taxon>Ascomycota</taxon>
        <taxon>Pezizomycotina</taxon>
        <taxon>Eurotiomycetes</taxon>
        <taxon>Eurotiomycetidae</taxon>
        <taxon>Onygenales</taxon>
        <taxon>Ajellomycetaceae</taxon>
        <taxon>Blastomyces</taxon>
    </lineage>
</organism>